<comment type="caution">
    <text evidence="1">The sequence shown here is derived from an EMBL/GenBank/DDBJ whole genome shotgun (WGS) entry which is preliminary data.</text>
</comment>
<evidence type="ECO:0000313" key="2">
    <source>
        <dbReference type="Proteomes" id="UP000597762"/>
    </source>
</evidence>
<protein>
    <submittedName>
        <fullName evidence="1">Uncharacterized protein</fullName>
    </submittedName>
</protein>
<dbReference type="EMBL" id="CAHIKZ030003547">
    <property type="protein sequence ID" value="CAE1301661.1"/>
    <property type="molecule type" value="Genomic_DNA"/>
</dbReference>
<keyword evidence="2" id="KW-1185">Reference proteome</keyword>
<dbReference type="AlphaFoldDB" id="A0A812DLP8"/>
<accession>A0A812DLP8</accession>
<sequence>MIELANKLMPNLHANHCQLQQTITVFVCAEIQPHVHTTCNVTSPTHTHTGSPTPSLFLLFILGFFAPTSPQYFLQSPASRPTFVSSLSTELPTTQHPFSKTFTFFFLSPILSLSPSSSPLTLIYCFSLHFSPPPPPTPPHLPFFFFCVRRVNNTRTSV</sequence>
<organism evidence="1 2">
    <name type="scientific">Acanthosepion pharaonis</name>
    <name type="common">Pharaoh cuttlefish</name>
    <name type="synonym">Sepia pharaonis</name>
    <dbReference type="NCBI Taxonomy" id="158019"/>
    <lineage>
        <taxon>Eukaryota</taxon>
        <taxon>Metazoa</taxon>
        <taxon>Spiralia</taxon>
        <taxon>Lophotrochozoa</taxon>
        <taxon>Mollusca</taxon>
        <taxon>Cephalopoda</taxon>
        <taxon>Coleoidea</taxon>
        <taxon>Decapodiformes</taxon>
        <taxon>Sepiida</taxon>
        <taxon>Sepiina</taxon>
        <taxon>Sepiidae</taxon>
        <taxon>Acanthosepion</taxon>
    </lineage>
</organism>
<name>A0A812DLP8_ACAPH</name>
<reference evidence="1" key="1">
    <citation type="submission" date="2021-01" db="EMBL/GenBank/DDBJ databases">
        <authorList>
            <person name="Li R."/>
            <person name="Bekaert M."/>
        </authorList>
    </citation>
    <scope>NUCLEOTIDE SEQUENCE</scope>
    <source>
        <strain evidence="1">Farmed</strain>
    </source>
</reference>
<gene>
    <name evidence="1" type="ORF">SPHA_54564</name>
</gene>
<dbReference type="Proteomes" id="UP000597762">
    <property type="component" value="Unassembled WGS sequence"/>
</dbReference>
<evidence type="ECO:0000313" key="1">
    <source>
        <dbReference type="EMBL" id="CAE1301661.1"/>
    </source>
</evidence>
<proteinExistence type="predicted"/>